<accession>A0A6C6YZL3</accession>
<dbReference type="AlphaFoldDB" id="A0A6C6YZL3"/>
<reference evidence="1 2" key="1">
    <citation type="submission" date="2007-11" db="EMBL/GenBank/DDBJ databases">
        <authorList>
            <consortium name="The Salmonella enterica serovar Paratyphi B Genome Sequencing Project"/>
            <person name="McClelland M."/>
            <person name="Sanderson E.K."/>
            <person name="Porwollik S."/>
            <person name="Spieth J."/>
            <person name="Clifton W.S."/>
            <person name="Fulton R."/>
            <person name="Cordes M."/>
            <person name="Wollam A."/>
            <person name="Shah N."/>
            <person name="Pepin K."/>
            <person name="Bhonagiri V."/>
            <person name="Nash W."/>
            <person name="Johnson M."/>
            <person name="Thiruvilangam P."/>
            <person name="Wilson R."/>
        </authorList>
    </citation>
    <scope>NUCLEOTIDE SEQUENCE [LARGE SCALE GENOMIC DNA]</scope>
    <source>
        <strain evidence="2">ATCC BAA-1250 / SPB7</strain>
    </source>
</reference>
<sequence>MYLIVKRLNKIHINMFITIEIYRHKWCTMAYITMMLVQR</sequence>
<gene>
    <name evidence="1" type="ordered locus">SPAB_01032</name>
</gene>
<evidence type="ECO:0000313" key="2">
    <source>
        <dbReference type="Proteomes" id="UP000008556"/>
    </source>
</evidence>
<dbReference type="Proteomes" id="UP000008556">
    <property type="component" value="Chromosome"/>
</dbReference>
<proteinExistence type="predicted"/>
<organism evidence="1 2">
    <name type="scientific">Salmonella paratyphi B (strain ATCC BAA-1250 / SPB7)</name>
    <dbReference type="NCBI Taxonomy" id="1016998"/>
    <lineage>
        <taxon>Bacteria</taxon>
        <taxon>Pseudomonadati</taxon>
        <taxon>Pseudomonadota</taxon>
        <taxon>Gammaproteobacteria</taxon>
        <taxon>Enterobacterales</taxon>
        <taxon>Enterobacteriaceae</taxon>
        <taxon>Salmonella</taxon>
    </lineage>
</organism>
<dbReference type="EMBL" id="CP000886">
    <property type="protein sequence ID" value="ABX66454.1"/>
    <property type="molecule type" value="Genomic_DNA"/>
</dbReference>
<evidence type="ECO:0000313" key="1">
    <source>
        <dbReference type="EMBL" id="ABX66454.1"/>
    </source>
</evidence>
<dbReference type="KEGG" id="spq:SPAB_01032"/>
<protein>
    <submittedName>
        <fullName evidence="1">Uncharacterized protein</fullName>
    </submittedName>
</protein>
<name>A0A6C6YZL3_SALPB</name>